<dbReference type="EMBL" id="VSWD01000010">
    <property type="protein sequence ID" value="KAK3091066.1"/>
    <property type="molecule type" value="Genomic_DNA"/>
</dbReference>
<feature type="compositionally biased region" description="Basic and acidic residues" evidence="6">
    <location>
        <begin position="188"/>
        <end position="203"/>
    </location>
</feature>
<feature type="compositionally biased region" description="Acidic residues" evidence="6">
    <location>
        <begin position="157"/>
        <end position="171"/>
    </location>
</feature>
<feature type="transmembrane region" description="Helical" evidence="7">
    <location>
        <begin position="693"/>
        <end position="723"/>
    </location>
</feature>
<feature type="compositionally biased region" description="Basic residues" evidence="6">
    <location>
        <begin position="143"/>
        <end position="152"/>
    </location>
</feature>
<comment type="subcellular location">
    <subcellularLocation>
        <location evidence="1">Membrane</location>
        <topology evidence="1">Multi-pass membrane protein</topology>
    </subcellularLocation>
</comment>
<protein>
    <recommendedName>
        <fullName evidence="8">TMC domain-containing protein</fullName>
    </recommendedName>
</protein>
<feature type="domain" description="TMC" evidence="8">
    <location>
        <begin position="630"/>
        <end position="742"/>
    </location>
</feature>
<evidence type="ECO:0000256" key="6">
    <source>
        <dbReference type="SAM" id="MobiDB-lite"/>
    </source>
</evidence>
<evidence type="ECO:0000256" key="1">
    <source>
        <dbReference type="ARBA" id="ARBA00004141"/>
    </source>
</evidence>
<comment type="similarity">
    <text evidence="2">Belongs to the TMC family.</text>
</comment>
<dbReference type="AlphaFoldDB" id="A0AA88Y7U1"/>
<dbReference type="GO" id="GO:0008381">
    <property type="term" value="F:mechanosensitive monoatomic ion channel activity"/>
    <property type="evidence" value="ECO:0007669"/>
    <property type="project" value="TreeGrafter"/>
</dbReference>
<dbReference type="Pfam" id="PF07810">
    <property type="entry name" value="TMC"/>
    <property type="match status" value="1"/>
</dbReference>
<dbReference type="PANTHER" id="PTHR23302:SF24">
    <property type="entry name" value="TMC DOMAIN-CONTAINING PROTEIN"/>
    <property type="match status" value="1"/>
</dbReference>
<feature type="region of interest" description="Disordered" evidence="6">
    <location>
        <begin position="1"/>
        <end position="88"/>
    </location>
</feature>
<evidence type="ECO:0000256" key="2">
    <source>
        <dbReference type="ARBA" id="ARBA00006510"/>
    </source>
</evidence>
<keyword evidence="4 7" id="KW-1133">Transmembrane helix</keyword>
<keyword evidence="3 7" id="KW-0812">Transmembrane</keyword>
<comment type="caution">
    <text evidence="9">The sequence shown here is derived from an EMBL/GenBank/DDBJ whole genome shotgun (WGS) entry which is preliminary data.</text>
</comment>
<dbReference type="PANTHER" id="PTHR23302">
    <property type="entry name" value="TRANSMEMBRANE CHANNEL-RELATED"/>
    <property type="match status" value="1"/>
</dbReference>
<feature type="transmembrane region" description="Helical" evidence="7">
    <location>
        <begin position="394"/>
        <end position="418"/>
    </location>
</feature>
<keyword evidence="10" id="KW-1185">Reference proteome</keyword>
<feature type="transmembrane region" description="Helical" evidence="7">
    <location>
        <begin position="744"/>
        <end position="765"/>
    </location>
</feature>
<evidence type="ECO:0000313" key="9">
    <source>
        <dbReference type="EMBL" id="KAK3091066.1"/>
    </source>
</evidence>
<evidence type="ECO:0000256" key="7">
    <source>
        <dbReference type="SAM" id="Phobius"/>
    </source>
</evidence>
<dbReference type="Proteomes" id="UP001186944">
    <property type="component" value="Unassembled WGS sequence"/>
</dbReference>
<reference evidence="9" key="1">
    <citation type="submission" date="2019-08" db="EMBL/GenBank/DDBJ databases">
        <title>The improved chromosome-level genome for the pearl oyster Pinctada fucata martensii using PacBio sequencing and Hi-C.</title>
        <authorList>
            <person name="Zheng Z."/>
        </authorList>
    </citation>
    <scope>NUCLEOTIDE SEQUENCE</scope>
    <source>
        <strain evidence="9">ZZ-2019</strain>
        <tissue evidence="9">Adductor muscle</tissue>
    </source>
</reference>
<evidence type="ECO:0000259" key="8">
    <source>
        <dbReference type="Pfam" id="PF07810"/>
    </source>
</evidence>
<evidence type="ECO:0000256" key="3">
    <source>
        <dbReference type="ARBA" id="ARBA00022692"/>
    </source>
</evidence>
<evidence type="ECO:0000313" key="10">
    <source>
        <dbReference type="Proteomes" id="UP001186944"/>
    </source>
</evidence>
<feature type="transmembrane region" description="Helical" evidence="7">
    <location>
        <begin position="292"/>
        <end position="314"/>
    </location>
</feature>
<name>A0AA88Y7U1_PINIB</name>
<feature type="transmembrane region" description="Helical" evidence="7">
    <location>
        <begin position="535"/>
        <end position="555"/>
    </location>
</feature>
<dbReference type="InterPro" id="IPR038900">
    <property type="entry name" value="TMC"/>
</dbReference>
<organism evidence="9 10">
    <name type="scientific">Pinctada imbricata</name>
    <name type="common">Atlantic pearl-oyster</name>
    <name type="synonym">Pinctada martensii</name>
    <dbReference type="NCBI Taxonomy" id="66713"/>
    <lineage>
        <taxon>Eukaryota</taxon>
        <taxon>Metazoa</taxon>
        <taxon>Spiralia</taxon>
        <taxon>Lophotrochozoa</taxon>
        <taxon>Mollusca</taxon>
        <taxon>Bivalvia</taxon>
        <taxon>Autobranchia</taxon>
        <taxon>Pteriomorphia</taxon>
        <taxon>Pterioida</taxon>
        <taxon>Pterioidea</taxon>
        <taxon>Pteriidae</taxon>
        <taxon>Pinctada</taxon>
    </lineage>
</organism>
<feature type="region of interest" description="Disordered" evidence="6">
    <location>
        <begin position="114"/>
        <end position="207"/>
    </location>
</feature>
<dbReference type="InterPro" id="IPR012496">
    <property type="entry name" value="TMC_dom"/>
</dbReference>
<evidence type="ECO:0000256" key="5">
    <source>
        <dbReference type="ARBA" id="ARBA00023136"/>
    </source>
</evidence>
<dbReference type="GO" id="GO:0005886">
    <property type="term" value="C:plasma membrane"/>
    <property type="evidence" value="ECO:0007669"/>
    <property type="project" value="InterPro"/>
</dbReference>
<feature type="compositionally biased region" description="Basic residues" evidence="6">
    <location>
        <begin position="176"/>
        <end position="187"/>
    </location>
</feature>
<feature type="transmembrane region" description="Helical" evidence="7">
    <location>
        <begin position="639"/>
        <end position="659"/>
    </location>
</feature>
<feature type="compositionally biased region" description="Basic and acidic residues" evidence="6">
    <location>
        <begin position="29"/>
        <end position="48"/>
    </location>
</feature>
<feature type="transmembrane region" description="Helical" evidence="7">
    <location>
        <begin position="496"/>
        <end position="515"/>
    </location>
</feature>
<evidence type="ECO:0000256" key="4">
    <source>
        <dbReference type="ARBA" id="ARBA00022989"/>
    </source>
</evidence>
<accession>A0AA88Y7U1</accession>
<feature type="transmembrane region" description="Helical" evidence="7">
    <location>
        <begin position="808"/>
        <end position="834"/>
    </location>
</feature>
<feature type="compositionally biased region" description="Basic and acidic residues" evidence="6">
    <location>
        <begin position="74"/>
        <end position="88"/>
    </location>
</feature>
<sequence>MDAAMSLYNERGDHNHPDVTQPLLTDEQLSWKDTKDMDQRDDYRRGEDIPTDYPLGNTYAPDTRHAYQRGDPYQQDHRPTTSNGHRPDLYEVENYYNDSRQANQQSQDFYNHHGQDRRITDPEDVIPTISTNRRSNKSPKGTLIRHRRKSRKRGDTWEEPDYDDDDDDDEVLPSQRRQKLSRTKTMRQRKDELHDIKVHEKSNKPPSLTERYAQLKQGNSINAGNLADMVRESTLTRMNKLGIGGGESKAVHQAKLQIRQFRDRFTIWSGTLKEVEGKYGTAVMTYFRFIKWLMFLNLYVMVIMFCVITVPYLVMGPHNFNASLSNPNVTGYEEAISCTTEYETFHDDVRANETLALQVLDFVQGTGWMERTIMFYGVYYNKTYKSELENGNQAVYNMGLAYMLAVGASFFVSFLLVVKNAGKNVKVTLGVDEAYVKYCNKVFAGWDYCICEGRNAVTKHNTIFVDIQATLNEQKKIWRDEEMKLSDKFQRFLKRLFINFIVLCLLGGALYLIVFTAEEMIKVQQQELEAIIEFLVQYVPFLTITILNLVLPIVFQKIVKFEDYTYSTEIKITLARSILLRLASPIALIGILYKQLIETVSDDDVGASTNVVCGNKQWSESTAARGSIRCWEVYFGQQLYKLVLLDFFIEAGIIFFVQAPRSFLYKRYNEKSKLIKLVGPQEFDLPQSVVDIIYTQILCWLGLFFSPLIPFMTFIKCLLFFWVKRFAAITVSVPQDRPFKTSRSNSLFMVVLLLAFILAAVPIGYMVGNIQPSQSCGPFRVYNSTTDAVMFDVITNTVNSWPIQVRDIFQYLGTVGFFVPVFLLLALIMYYYWLLGQGYKKTEKILKTQLKLEGKDKKYLLARFNEVLENTEINQNNVEMLAAS</sequence>
<keyword evidence="5 7" id="KW-0472">Membrane</keyword>
<proteinExistence type="inferred from homology"/>
<gene>
    <name evidence="9" type="ORF">FSP39_016869</name>
</gene>